<organism evidence="2 3">
    <name type="scientific">Strigamia maritima</name>
    <name type="common">European centipede</name>
    <name type="synonym">Geophilus maritimus</name>
    <dbReference type="NCBI Taxonomy" id="126957"/>
    <lineage>
        <taxon>Eukaryota</taxon>
        <taxon>Metazoa</taxon>
        <taxon>Ecdysozoa</taxon>
        <taxon>Arthropoda</taxon>
        <taxon>Myriapoda</taxon>
        <taxon>Chilopoda</taxon>
        <taxon>Pleurostigmophora</taxon>
        <taxon>Geophilomorpha</taxon>
        <taxon>Linotaeniidae</taxon>
        <taxon>Strigamia</taxon>
    </lineage>
</organism>
<dbReference type="AlphaFoldDB" id="T1IQ88"/>
<feature type="region of interest" description="Disordered" evidence="1">
    <location>
        <begin position="53"/>
        <end position="88"/>
    </location>
</feature>
<keyword evidence="3" id="KW-1185">Reference proteome</keyword>
<reference evidence="3" key="1">
    <citation type="submission" date="2011-05" db="EMBL/GenBank/DDBJ databases">
        <authorList>
            <person name="Richards S.R."/>
            <person name="Qu J."/>
            <person name="Jiang H."/>
            <person name="Jhangiani S.N."/>
            <person name="Agravi P."/>
            <person name="Goodspeed R."/>
            <person name="Gross S."/>
            <person name="Mandapat C."/>
            <person name="Jackson L."/>
            <person name="Mathew T."/>
            <person name="Pu L."/>
            <person name="Thornton R."/>
            <person name="Saada N."/>
            <person name="Wilczek-Boney K.B."/>
            <person name="Lee S."/>
            <person name="Kovar C."/>
            <person name="Wu Y."/>
            <person name="Scherer S.E."/>
            <person name="Worley K.C."/>
            <person name="Muzny D.M."/>
            <person name="Gibbs R."/>
        </authorList>
    </citation>
    <scope>NUCLEOTIDE SEQUENCE</scope>
    <source>
        <strain evidence="3">Brora</strain>
    </source>
</reference>
<dbReference type="EnsemblMetazoa" id="SMAR003199-RA">
    <property type="protein sequence ID" value="SMAR003199-PA"/>
    <property type="gene ID" value="SMAR003199"/>
</dbReference>
<name>T1IQ88_STRMM</name>
<evidence type="ECO:0000313" key="3">
    <source>
        <dbReference type="Proteomes" id="UP000014500"/>
    </source>
</evidence>
<proteinExistence type="predicted"/>
<protein>
    <recommendedName>
        <fullName evidence="4">CCHC-type domain-containing protein</fullName>
    </recommendedName>
</protein>
<dbReference type="EMBL" id="AFFK01011945">
    <property type="status" value="NOT_ANNOTATED_CDS"/>
    <property type="molecule type" value="Genomic_DNA"/>
</dbReference>
<dbReference type="Proteomes" id="UP000014500">
    <property type="component" value="Unassembled WGS sequence"/>
</dbReference>
<reference evidence="2" key="2">
    <citation type="submission" date="2015-02" db="UniProtKB">
        <authorList>
            <consortium name="EnsemblMetazoa"/>
        </authorList>
    </citation>
    <scope>IDENTIFICATION</scope>
</reference>
<dbReference type="eggNOG" id="ENOG502SJ4J">
    <property type="taxonomic scope" value="Eukaryota"/>
</dbReference>
<dbReference type="HOGENOM" id="CLU_1316891_0_0_1"/>
<feature type="compositionally biased region" description="Basic and acidic residues" evidence="1">
    <location>
        <begin position="58"/>
        <end position="69"/>
    </location>
</feature>
<sequence length="209" mass="23224">MMVPEILDKLPAELKYNQDCRPHTPDFESMLNFVSSQLKAYELTEASTAKRIPVQVDQQKRKDPPKAGEKPGTMNTLVNTDNSAENKQSVKSVKEKKCLFCKEGHSPVQCPKVVDADKSYQLVMEKCLCFNCLSAGHSVSKCTSRYKCNICSKRHHTALCRQGSQQPSGQSSKASPPKDVKDLKDINTTVMMTAEAIQFMSFMAIATSP</sequence>
<feature type="region of interest" description="Disordered" evidence="1">
    <location>
        <begin position="162"/>
        <end position="181"/>
    </location>
</feature>
<evidence type="ECO:0000313" key="2">
    <source>
        <dbReference type="EnsemblMetazoa" id="SMAR003199-PA"/>
    </source>
</evidence>
<evidence type="ECO:0008006" key="4">
    <source>
        <dbReference type="Google" id="ProtNLM"/>
    </source>
</evidence>
<feature type="compositionally biased region" description="Low complexity" evidence="1">
    <location>
        <begin position="162"/>
        <end position="175"/>
    </location>
</feature>
<evidence type="ECO:0000256" key="1">
    <source>
        <dbReference type="SAM" id="MobiDB-lite"/>
    </source>
</evidence>
<accession>T1IQ88</accession>
<dbReference type="PANTHER" id="PTHR47331">
    <property type="entry name" value="PHD-TYPE DOMAIN-CONTAINING PROTEIN"/>
    <property type="match status" value="1"/>
</dbReference>
<dbReference type="PhylomeDB" id="T1IQ88"/>
<feature type="compositionally biased region" description="Polar residues" evidence="1">
    <location>
        <begin position="73"/>
        <end position="88"/>
    </location>
</feature>